<comment type="function">
    <text evidence="5">Methylates the class 1 translation termination release factors RF1/PrfA and RF2/PrfB on the glutamine residue of the universally conserved GGQ motif.</text>
</comment>
<evidence type="ECO:0000256" key="3">
    <source>
        <dbReference type="ARBA" id="ARBA00022691"/>
    </source>
</evidence>
<dbReference type="RefSeq" id="WP_061610119.1">
    <property type="nucleotide sequence ID" value="NZ_CP162579.1"/>
</dbReference>
<dbReference type="Pfam" id="PF05175">
    <property type="entry name" value="MTS"/>
    <property type="match status" value="1"/>
</dbReference>
<dbReference type="GO" id="GO:0102559">
    <property type="term" value="F:peptide chain release factor N(5)-glutamine methyltransferase activity"/>
    <property type="evidence" value="ECO:0007669"/>
    <property type="project" value="UniProtKB-EC"/>
</dbReference>
<comment type="catalytic activity">
    <reaction evidence="4 5">
        <text>L-glutaminyl-[peptide chain release factor] + S-adenosyl-L-methionine = N(5)-methyl-L-glutaminyl-[peptide chain release factor] + S-adenosyl-L-homocysteine + H(+)</text>
        <dbReference type="Rhea" id="RHEA:42896"/>
        <dbReference type="Rhea" id="RHEA-COMP:10271"/>
        <dbReference type="Rhea" id="RHEA-COMP:10272"/>
        <dbReference type="ChEBI" id="CHEBI:15378"/>
        <dbReference type="ChEBI" id="CHEBI:30011"/>
        <dbReference type="ChEBI" id="CHEBI:57856"/>
        <dbReference type="ChEBI" id="CHEBI:59789"/>
        <dbReference type="ChEBI" id="CHEBI:61891"/>
        <dbReference type="EC" id="2.1.1.297"/>
    </reaction>
</comment>
<evidence type="ECO:0000256" key="5">
    <source>
        <dbReference type="HAMAP-Rule" id="MF_02126"/>
    </source>
</evidence>
<evidence type="ECO:0000256" key="2">
    <source>
        <dbReference type="ARBA" id="ARBA00022679"/>
    </source>
</evidence>
<dbReference type="HAMAP" id="MF_02126">
    <property type="entry name" value="RF_methyltr_PrmC"/>
    <property type="match status" value="1"/>
</dbReference>
<evidence type="ECO:0000313" key="8">
    <source>
        <dbReference type="EMBL" id="KYF67041.1"/>
    </source>
</evidence>
<dbReference type="EMBL" id="JEMA01000687">
    <property type="protein sequence ID" value="KYF67041.1"/>
    <property type="molecule type" value="Genomic_DNA"/>
</dbReference>
<dbReference type="InterPro" id="IPR040758">
    <property type="entry name" value="PrmC_N"/>
</dbReference>
<evidence type="ECO:0000259" key="6">
    <source>
        <dbReference type="Pfam" id="PF05175"/>
    </source>
</evidence>
<evidence type="ECO:0000256" key="4">
    <source>
        <dbReference type="ARBA" id="ARBA00048391"/>
    </source>
</evidence>
<evidence type="ECO:0000259" key="7">
    <source>
        <dbReference type="Pfam" id="PF17827"/>
    </source>
</evidence>
<feature type="domain" description="Methyltransferase small" evidence="6">
    <location>
        <begin position="125"/>
        <end position="208"/>
    </location>
</feature>
<dbReference type="SUPFAM" id="SSF53335">
    <property type="entry name" value="S-adenosyl-L-methionine-dependent methyltransferases"/>
    <property type="match status" value="1"/>
</dbReference>
<dbReference type="OrthoDB" id="9800643at2"/>
<dbReference type="EC" id="2.1.1.297" evidence="5"/>
<comment type="similarity">
    <text evidence="5">Belongs to the protein N5-glutamine methyltransferase family. PrmC subfamily.</text>
</comment>
<organism evidence="8 9">
    <name type="scientific">Sorangium cellulosum</name>
    <name type="common">Polyangium cellulosum</name>
    <dbReference type="NCBI Taxonomy" id="56"/>
    <lineage>
        <taxon>Bacteria</taxon>
        <taxon>Pseudomonadati</taxon>
        <taxon>Myxococcota</taxon>
        <taxon>Polyangia</taxon>
        <taxon>Polyangiales</taxon>
        <taxon>Polyangiaceae</taxon>
        <taxon>Sorangium</taxon>
    </lineage>
</organism>
<name>A0A150QGI4_SORCE</name>
<dbReference type="InterPro" id="IPR019874">
    <property type="entry name" value="RF_methyltr_PrmC"/>
</dbReference>
<dbReference type="InterPro" id="IPR029063">
    <property type="entry name" value="SAM-dependent_MTases_sf"/>
</dbReference>
<dbReference type="NCBIfam" id="TIGR03534">
    <property type="entry name" value="RF_mod_PrmC"/>
    <property type="match status" value="1"/>
</dbReference>
<dbReference type="AlphaFoldDB" id="A0A150QGI4"/>
<dbReference type="InterPro" id="IPR050320">
    <property type="entry name" value="N5-glutamine_MTase"/>
</dbReference>
<dbReference type="Gene3D" id="1.10.8.10">
    <property type="entry name" value="DNA helicase RuvA subunit, C-terminal domain"/>
    <property type="match status" value="1"/>
</dbReference>
<evidence type="ECO:0000313" key="9">
    <source>
        <dbReference type="Proteomes" id="UP000075260"/>
    </source>
</evidence>
<keyword evidence="1 5" id="KW-0489">Methyltransferase</keyword>
<dbReference type="Proteomes" id="UP000075260">
    <property type="component" value="Unassembled WGS sequence"/>
</dbReference>
<dbReference type="PANTHER" id="PTHR18895">
    <property type="entry name" value="HEMK METHYLTRANSFERASE"/>
    <property type="match status" value="1"/>
</dbReference>
<dbReference type="CDD" id="cd02440">
    <property type="entry name" value="AdoMet_MTases"/>
    <property type="match status" value="1"/>
</dbReference>
<comment type="caution">
    <text evidence="5">Lacks conserved residue(s) required for the propagation of feature annotation.</text>
</comment>
<dbReference type="GO" id="GO:0032259">
    <property type="term" value="P:methylation"/>
    <property type="evidence" value="ECO:0007669"/>
    <property type="project" value="UniProtKB-KW"/>
</dbReference>
<sequence length="294" mass="31389">MNKPDIEPQNEAWTIRRVITWASGDLKKRGASSARLDAELLLGKVLGLDRVGLLIDAERPLDKAELAAYRELHQRRRAGEPVAYLLGVREFYGRPFRVDPRVLIPRPDTEILVEVGLARTRRVALAARVLDLCTGSGCVAVSLACERPTGRVLGVDISAGALVVARENALRLGAVNAGFLRSDLFAGVPSGLRFDLITANPPYIPDQDVGALQIDIRGYEPHLALAGGDDGLDVTRRIVAEAPGWLAPGGVLALEVEAGKAAEVAGLFAAAGFTEVARNLDYGGHERVVSGVLP</sequence>
<dbReference type="Pfam" id="PF17827">
    <property type="entry name" value="PrmC_N"/>
    <property type="match status" value="1"/>
</dbReference>
<dbReference type="InterPro" id="IPR007848">
    <property type="entry name" value="Small_mtfrase_dom"/>
</dbReference>
<feature type="binding site" evidence="5">
    <location>
        <begin position="200"/>
        <end position="203"/>
    </location>
    <ligand>
        <name>substrate</name>
    </ligand>
</feature>
<keyword evidence="2 5" id="KW-0808">Transferase</keyword>
<keyword evidence="3 5" id="KW-0949">S-adenosyl-L-methionine</keyword>
<feature type="domain" description="Release factor glutamine methyltransferase N-terminal" evidence="7">
    <location>
        <begin position="18"/>
        <end position="87"/>
    </location>
</feature>
<proteinExistence type="inferred from homology"/>
<feature type="binding site" evidence="5">
    <location>
        <position position="156"/>
    </location>
    <ligand>
        <name>S-adenosyl-L-methionine</name>
        <dbReference type="ChEBI" id="CHEBI:59789"/>
    </ligand>
</feature>
<evidence type="ECO:0000256" key="1">
    <source>
        <dbReference type="ARBA" id="ARBA00022603"/>
    </source>
</evidence>
<gene>
    <name evidence="5" type="primary">prmC</name>
    <name evidence="8" type="ORF">BE15_11780</name>
</gene>
<protein>
    <recommendedName>
        <fullName evidence="5">Release factor glutamine methyltransferase</fullName>
        <shortName evidence="5">RF MTase</shortName>
        <ecNumber evidence="5">2.1.1.297</ecNumber>
    </recommendedName>
    <alternativeName>
        <fullName evidence="5">N5-glutamine methyltransferase PrmC</fullName>
    </alternativeName>
    <alternativeName>
        <fullName evidence="5">Protein-(glutamine-N5) MTase PrmC</fullName>
    </alternativeName>
    <alternativeName>
        <fullName evidence="5">Protein-glutamine N-methyltransferase PrmC</fullName>
    </alternativeName>
</protein>
<accession>A0A150QGI4</accession>
<dbReference type="InterPro" id="IPR004556">
    <property type="entry name" value="HemK-like"/>
</dbReference>
<reference evidence="8 9" key="1">
    <citation type="submission" date="2014-02" db="EMBL/GenBank/DDBJ databases">
        <title>The small core and large imbalanced accessory genome model reveals a collaborative survival strategy of Sorangium cellulosum strains in nature.</title>
        <authorList>
            <person name="Han K."/>
            <person name="Peng R."/>
            <person name="Blom J."/>
            <person name="Li Y.-Z."/>
        </authorList>
    </citation>
    <scope>NUCLEOTIDE SEQUENCE [LARGE SCALE GENOMIC DNA]</scope>
    <source>
        <strain evidence="8 9">So0008-312</strain>
    </source>
</reference>
<dbReference type="PANTHER" id="PTHR18895:SF74">
    <property type="entry name" value="MTRF1L RELEASE FACTOR GLUTAMINE METHYLTRANSFERASE"/>
    <property type="match status" value="1"/>
</dbReference>
<feature type="binding site" evidence="5">
    <location>
        <position position="200"/>
    </location>
    <ligand>
        <name>S-adenosyl-L-methionine</name>
        <dbReference type="ChEBI" id="CHEBI:59789"/>
    </ligand>
</feature>
<dbReference type="Gene3D" id="3.40.50.150">
    <property type="entry name" value="Vaccinia Virus protein VP39"/>
    <property type="match status" value="1"/>
</dbReference>
<comment type="caution">
    <text evidence="8">The sequence shown here is derived from an EMBL/GenBank/DDBJ whole genome shotgun (WGS) entry which is preliminary data.</text>
</comment>
<dbReference type="NCBIfam" id="TIGR00536">
    <property type="entry name" value="hemK_fam"/>
    <property type="match status" value="1"/>
</dbReference>